<evidence type="ECO:0000313" key="4">
    <source>
        <dbReference type="Proteomes" id="UP000030765"/>
    </source>
</evidence>
<dbReference type="AlphaFoldDB" id="A0A084W2V4"/>
<reference evidence="2 4" key="1">
    <citation type="journal article" date="2014" name="BMC Genomics">
        <title>Genome sequence of Anopheles sinensis provides insight into genetics basis of mosquito competence for malaria parasites.</title>
        <authorList>
            <person name="Zhou D."/>
            <person name="Zhang D."/>
            <person name="Ding G."/>
            <person name="Shi L."/>
            <person name="Hou Q."/>
            <person name="Ye Y."/>
            <person name="Xu Y."/>
            <person name="Zhou H."/>
            <person name="Xiong C."/>
            <person name="Li S."/>
            <person name="Yu J."/>
            <person name="Hong S."/>
            <person name="Yu X."/>
            <person name="Zou P."/>
            <person name="Chen C."/>
            <person name="Chang X."/>
            <person name="Wang W."/>
            <person name="Lv Y."/>
            <person name="Sun Y."/>
            <person name="Ma L."/>
            <person name="Shen B."/>
            <person name="Zhu C."/>
        </authorList>
    </citation>
    <scope>NUCLEOTIDE SEQUENCE [LARGE SCALE GENOMIC DNA]</scope>
</reference>
<organism evidence="2">
    <name type="scientific">Anopheles sinensis</name>
    <name type="common">Mosquito</name>
    <dbReference type="NCBI Taxonomy" id="74873"/>
    <lineage>
        <taxon>Eukaryota</taxon>
        <taxon>Metazoa</taxon>
        <taxon>Ecdysozoa</taxon>
        <taxon>Arthropoda</taxon>
        <taxon>Hexapoda</taxon>
        <taxon>Insecta</taxon>
        <taxon>Pterygota</taxon>
        <taxon>Neoptera</taxon>
        <taxon>Endopterygota</taxon>
        <taxon>Diptera</taxon>
        <taxon>Nematocera</taxon>
        <taxon>Culicoidea</taxon>
        <taxon>Culicidae</taxon>
        <taxon>Anophelinae</taxon>
        <taxon>Anopheles</taxon>
    </lineage>
</organism>
<evidence type="ECO:0000313" key="3">
    <source>
        <dbReference type="EnsemblMetazoa" id="ASIC012427-PA"/>
    </source>
</evidence>
<reference evidence="3" key="2">
    <citation type="submission" date="2020-05" db="UniProtKB">
        <authorList>
            <consortium name="EnsemblMetazoa"/>
        </authorList>
    </citation>
    <scope>IDENTIFICATION</scope>
</reference>
<dbReference type="STRING" id="74873.A0A084W2V4"/>
<feature type="signal peptide" evidence="1">
    <location>
        <begin position="1"/>
        <end position="31"/>
    </location>
</feature>
<dbReference type="EMBL" id="KE525278">
    <property type="protein sequence ID" value="KFB44548.1"/>
    <property type="molecule type" value="Genomic_DNA"/>
</dbReference>
<evidence type="ECO:0000256" key="1">
    <source>
        <dbReference type="SAM" id="SignalP"/>
    </source>
</evidence>
<proteinExistence type="predicted"/>
<keyword evidence="4" id="KW-1185">Reference proteome</keyword>
<evidence type="ECO:0000313" key="2">
    <source>
        <dbReference type="EMBL" id="KFB44548.1"/>
    </source>
</evidence>
<accession>A0A084W2V4</accession>
<dbReference type="Proteomes" id="UP000030765">
    <property type="component" value="Unassembled WGS sequence"/>
</dbReference>
<dbReference type="EnsemblMetazoa" id="ASIC012427-RA">
    <property type="protein sequence ID" value="ASIC012427-PA"/>
    <property type="gene ID" value="ASIC012427"/>
</dbReference>
<sequence length="155" mass="16879">MEIPCPGRARLGGTLLIVLFALALHVRQSDSTFLWTRFSPPQSPISGDPPNGWRPPSLVPDVVLPPPTTTGLAGGSKEPHGNSQDLLRLPQILCGYAASGRWPPYPPYLQAAIVDLGRHVFALDDPGVRQYCARYTRILIVRRPCCAYPGESNVP</sequence>
<dbReference type="OrthoDB" id="7744626at2759"/>
<feature type="chain" id="PRO_5010759940" evidence="1">
    <location>
        <begin position="32"/>
        <end position="155"/>
    </location>
</feature>
<name>A0A084W2V4_ANOSI</name>
<gene>
    <name evidence="2" type="ORF">ZHAS_00012427</name>
</gene>
<dbReference type="EMBL" id="ATLV01019704">
    <property type="status" value="NOT_ANNOTATED_CDS"/>
    <property type="molecule type" value="Genomic_DNA"/>
</dbReference>
<dbReference type="VEuPathDB" id="VectorBase:ASIC012427"/>
<protein>
    <submittedName>
        <fullName evidence="2 3">Dper\GL20610-PA-like protein</fullName>
    </submittedName>
</protein>
<keyword evidence="1" id="KW-0732">Signal</keyword>